<feature type="region of interest" description="Disordered" evidence="1">
    <location>
        <begin position="136"/>
        <end position="176"/>
    </location>
</feature>
<sequence length="176" mass="19160">MSFVIDLDAERREVQYPNGIPVRLRGEQFIFPAEIPADCLDPLFSDELDLMGILRDIVNAESGTTTTGEIVELIFRRPQLPARFYEAVKEIYKELLGEDTYKDFKAVRPSIPDYVRLTKALGQVYGVDLGKLFRSGTSSANASATSSPTSPDSTTDSTPEASGSAQDSPASSDSDG</sequence>
<dbReference type="Proteomes" id="UP000239322">
    <property type="component" value="Unassembled WGS sequence"/>
</dbReference>
<reference evidence="2 3" key="1">
    <citation type="submission" date="2018-03" db="EMBL/GenBank/DDBJ databases">
        <title>Novel Streptomyces sp. from soil.</title>
        <authorList>
            <person name="Tan G.Y.A."/>
            <person name="Lee Z.Y."/>
        </authorList>
    </citation>
    <scope>NUCLEOTIDE SEQUENCE [LARGE SCALE GENOMIC DNA]</scope>
    <source>
        <strain evidence="2 3">ST5x</strain>
    </source>
</reference>
<keyword evidence="3" id="KW-1185">Reference proteome</keyword>
<gene>
    <name evidence="2" type="ORF">C6N75_12685</name>
</gene>
<name>A0A2S9PWQ0_9ACTN</name>
<comment type="caution">
    <text evidence="2">The sequence shown here is derived from an EMBL/GenBank/DDBJ whole genome shotgun (WGS) entry which is preliminary data.</text>
</comment>
<evidence type="ECO:0000313" key="2">
    <source>
        <dbReference type="EMBL" id="PRH78856.1"/>
    </source>
</evidence>
<protein>
    <submittedName>
        <fullName evidence="2">Uncharacterized protein</fullName>
    </submittedName>
</protein>
<accession>A0A2S9PWQ0</accession>
<dbReference type="EMBL" id="PVLV01000165">
    <property type="protein sequence ID" value="PRH78856.1"/>
    <property type="molecule type" value="Genomic_DNA"/>
</dbReference>
<dbReference type="OrthoDB" id="4221184at2"/>
<evidence type="ECO:0000256" key="1">
    <source>
        <dbReference type="SAM" id="MobiDB-lite"/>
    </source>
</evidence>
<proteinExistence type="predicted"/>
<dbReference type="AlphaFoldDB" id="A0A2S9PWQ0"/>
<evidence type="ECO:0000313" key="3">
    <source>
        <dbReference type="Proteomes" id="UP000239322"/>
    </source>
</evidence>
<dbReference type="RefSeq" id="WP_105868986.1">
    <property type="nucleotide sequence ID" value="NZ_PVLV01000165.1"/>
</dbReference>
<organism evidence="2 3">
    <name type="scientific">Streptomyces solincola</name>
    <dbReference type="NCBI Taxonomy" id="2100817"/>
    <lineage>
        <taxon>Bacteria</taxon>
        <taxon>Bacillati</taxon>
        <taxon>Actinomycetota</taxon>
        <taxon>Actinomycetes</taxon>
        <taxon>Kitasatosporales</taxon>
        <taxon>Streptomycetaceae</taxon>
        <taxon>Streptomyces</taxon>
    </lineage>
</organism>